<dbReference type="HOGENOM" id="CLU_043838_0_1_1"/>
<feature type="transmembrane region" description="Helical" evidence="1">
    <location>
        <begin position="121"/>
        <end position="141"/>
    </location>
</feature>
<dbReference type="GO" id="GO:1902600">
    <property type="term" value="P:proton transmembrane transport"/>
    <property type="evidence" value="ECO:0000318"/>
    <property type="project" value="GO_Central"/>
</dbReference>
<reference evidence="2 3" key="1">
    <citation type="journal article" date="2011" name="Science">
        <title>Comparative functional genomics of the fission yeasts.</title>
        <authorList>
            <person name="Rhind N."/>
            <person name="Chen Z."/>
            <person name="Yassour M."/>
            <person name="Thompson D.A."/>
            <person name="Haas B.J."/>
            <person name="Habib N."/>
            <person name="Wapinski I."/>
            <person name="Roy S."/>
            <person name="Lin M.F."/>
            <person name="Heiman D.I."/>
            <person name="Young S.K."/>
            <person name="Furuya K."/>
            <person name="Guo Y."/>
            <person name="Pidoux A."/>
            <person name="Chen H.M."/>
            <person name="Robbertse B."/>
            <person name="Goldberg J.M."/>
            <person name="Aoki K."/>
            <person name="Bayne E.H."/>
            <person name="Berlin A.M."/>
            <person name="Desjardins C.A."/>
            <person name="Dobbs E."/>
            <person name="Dukaj L."/>
            <person name="Fan L."/>
            <person name="FitzGerald M.G."/>
            <person name="French C."/>
            <person name="Gujja S."/>
            <person name="Hansen K."/>
            <person name="Keifenheim D."/>
            <person name="Levin J.Z."/>
            <person name="Mosher R.A."/>
            <person name="Mueller C.A."/>
            <person name="Pfiffner J."/>
            <person name="Priest M."/>
            <person name="Russ C."/>
            <person name="Smialowska A."/>
            <person name="Swoboda P."/>
            <person name="Sykes S.M."/>
            <person name="Vaughn M."/>
            <person name="Vengrova S."/>
            <person name="Yoder R."/>
            <person name="Zeng Q."/>
            <person name="Allshire R."/>
            <person name="Baulcombe D."/>
            <person name="Birren B.W."/>
            <person name="Brown W."/>
            <person name="Ekwall K."/>
            <person name="Kellis M."/>
            <person name="Leatherwood J."/>
            <person name="Levin H."/>
            <person name="Margalit H."/>
            <person name="Martienssen R."/>
            <person name="Nieduszynski C.A."/>
            <person name="Spatafora J.W."/>
            <person name="Friedman N."/>
            <person name="Dalgaard J.Z."/>
            <person name="Baumann P."/>
            <person name="Niki H."/>
            <person name="Regev A."/>
            <person name="Nusbaum C."/>
        </authorList>
    </citation>
    <scope>NUCLEOTIDE SEQUENCE [LARGE SCALE GENOMIC DNA]</scope>
    <source>
        <strain evidence="3">yFS275 / FY16936</strain>
    </source>
</reference>
<dbReference type="RefSeq" id="XP_002173651.1">
    <property type="nucleotide sequence ID" value="XM_002173615.1"/>
</dbReference>
<keyword evidence="1" id="KW-1133">Transmembrane helix</keyword>
<accession>B6K2H7</accession>
<dbReference type="Proteomes" id="UP000001744">
    <property type="component" value="Unassembled WGS sequence"/>
</dbReference>
<organism evidence="2 3">
    <name type="scientific">Schizosaccharomyces japonicus (strain yFS275 / FY16936)</name>
    <name type="common">Fission yeast</name>
    <dbReference type="NCBI Taxonomy" id="402676"/>
    <lineage>
        <taxon>Eukaryota</taxon>
        <taxon>Fungi</taxon>
        <taxon>Dikarya</taxon>
        <taxon>Ascomycota</taxon>
        <taxon>Taphrinomycotina</taxon>
        <taxon>Schizosaccharomycetes</taxon>
        <taxon>Schizosaccharomycetales</taxon>
        <taxon>Schizosaccharomycetaceae</taxon>
        <taxon>Schizosaccharomyces</taxon>
    </lineage>
</organism>
<gene>
    <name evidence="2" type="ORF">SJAG_02445</name>
</gene>
<dbReference type="Pfam" id="PF10173">
    <property type="entry name" value="Mit_KHE1"/>
    <property type="match status" value="1"/>
</dbReference>
<dbReference type="OMA" id="PFFYLAY"/>
<dbReference type="AlphaFoldDB" id="B6K2H7"/>
<evidence type="ECO:0000313" key="3">
    <source>
        <dbReference type="Proteomes" id="UP000001744"/>
    </source>
</evidence>
<protein>
    <submittedName>
        <fullName evidence="2">Uncharacterized protein</fullName>
    </submittedName>
</protein>
<dbReference type="PANTHER" id="PTHR28062">
    <property type="entry name" value="K+-H+ EXCHANGE-LIKE PROTEIN"/>
    <property type="match status" value="1"/>
</dbReference>
<dbReference type="GO" id="GO:0006813">
    <property type="term" value="P:potassium ion transport"/>
    <property type="evidence" value="ECO:0000318"/>
    <property type="project" value="GO_Central"/>
</dbReference>
<dbReference type="eggNOG" id="KOG4539">
    <property type="taxonomic scope" value="Eukaryota"/>
</dbReference>
<dbReference type="GO" id="GO:0005743">
    <property type="term" value="C:mitochondrial inner membrane"/>
    <property type="evidence" value="ECO:0000318"/>
    <property type="project" value="GO_Central"/>
</dbReference>
<name>B6K2H7_SCHJY</name>
<dbReference type="GeneID" id="7049193"/>
<dbReference type="VEuPathDB" id="FungiDB:SJAG_02445"/>
<dbReference type="EMBL" id="KE651166">
    <property type="protein sequence ID" value="EEB07358.1"/>
    <property type="molecule type" value="Genomic_DNA"/>
</dbReference>
<keyword evidence="1" id="KW-0472">Membrane</keyword>
<dbReference type="STRING" id="402676.B6K2H7"/>
<dbReference type="PANTHER" id="PTHR28062:SF1">
    <property type="entry name" value="TRANSMEMBRANE PROTEIN"/>
    <property type="match status" value="1"/>
</dbReference>
<dbReference type="OrthoDB" id="5562676at2759"/>
<keyword evidence="1" id="KW-0812">Transmembrane</keyword>
<dbReference type="JaponicusDB" id="SJAG_02445"/>
<evidence type="ECO:0000313" key="2">
    <source>
        <dbReference type="EMBL" id="EEB07358.1"/>
    </source>
</evidence>
<keyword evidence="3" id="KW-1185">Reference proteome</keyword>
<dbReference type="InterPro" id="IPR018786">
    <property type="entry name" value="Mit_KHE1"/>
</dbReference>
<evidence type="ECO:0000256" key="1">
    <source>
        <dbReference type="SAM" id="Phobius"/>
    </source>
</evidence>
<sequence length="220" mass="24999">MKIYALPLPNKRLFFHCLPTLQMNQTVTLHDKIVNRVAKTWNNWKMSNSTIKKKVVEFGNYAVNMSGHEELALREIAAAGKVSNKQLHDSTVVYHAPNISSSFVYEQLGKLAMQRQLHSKYLLGNILGLPLTIPVILIPLIPNLPGFYLCYRAYCNWRAMQGAAQLDRLFDTGAIKLRVLPMLMEACEAFQKGNPASLKKLVEGETLEDRYRRAINHEST</sequence>
<proteinExistence type="predicted"/>